<evidence type="ECO:0000313" key="1">
    <source>
        <dbReference type="EMBL" id="KAK3788987.1"/>
    </source>
</evidence>
<organism evidence="1 2">
    <name type="scientific">Elysia crispata</name>
    <name type="common">lettuce slug</name>
    <dbReference type="NCBI Taxonomy" id="231223"/>
    <lineage>
        <taxon>Eukaryota</taxon>
        <taxon>Metazoa</taxon>
        <taxon>Spiralia</taxon>
        <taxon>Lophotrochozoa</taxon>
        <taxon>Mollusca</taxon>
        <taxon>Gastropoda</taxon>
        <taxon>Heterobranchia</taxon>
        <taxon>Euthyneura</taxon>
        <taxon>Panpulmonata</taxon>
        <taxon>Sacoglossa</taxon>
        <taxon>Placobranchoidea</taxon>
        <taxon>Plakobranchidae</taxon>
        <taxon>Elysia</taxon>
    </lineage>
</organism>
<protein>
    <submittedName>
        <fullName evidence="1">Uncharacterized protein</fullName>
    </submittedName>
</protein>
<name>A0AAE1DZZ9_9GAST</name>
<gene>
    <name evidence="1" type="ORF">RRG08_039595</name>
</gene>
<dbReference type="EMBL" id="JAWDGP010001707">
    <property type="protein sequence ID" value="KAK3788987.1"/>
    <property type="molecule type" value="Genomic_DNA"/>
</dbReference>
<keyword evidence="2" id="KW-1185">Reference proteome</keyword>
<reference evidence="1" key="1">
    <citation type="journal article" date="2023" name="G3 (Bethesda)">
        <title>A reference genome for the long-term kleptoplast-retaining sea slug Elysia crispata morphotype clarki.</title>
        <authorList>
            <person name="Eastman K.E."/>
            <person name="Pendleton A.L."/>
            <person name="Shaikh M.A."/>
            <person name="Suttiyut T."/>
            <person name="Ogas R."/>
            <person name="Tomko P."/>
            <person name="Gavelis G."/>
            <person name="Widhalm J.R."/>
            <person name="Wisecaver J.H."/>
        </authorList>
    </citation>
    <scope>NUCLEOTIDE SEQUENCE</scope>
    <source>
        <strain evidence="1">ECLA1</strain>
    </source>
</reference>
<evidence type="ECO:0000313" key="2">
    <source>
        <dbReference type="Proteomes" id="UP001283361"/>
    </source>
</evidence>
<dbReference type="Proteomes" id="UP001283361">
    <property type="component" value="Unassembled WGS sequence"/>
</dbReference>
<accession>A0AAE1DZZ9</accession>
<sequence>MGVEWETPRRGESIMRHLSLVSASRDLQIKEIKERKELRRKPGGFGRAGVLKNRRNQIKISEGRIRI</sequence>
<proteinExistence type="predicted"/>
<dbReference type="AlphaFoldDB" id="A0AAE1DZZ9"/>
<comment type="caution">
    <text evidence="1">The sequence shown here is derived from an EMBL/GenBank/DDBJ whole genome shotgun (WGS) entry which is preliminary data.</text>
</comment>